<dbReference type="EMBL" id="JANPWB010000002">
    <property type="protein sequence ID" value="KAJ1207841.1"/>
    <property type="molecule type" value="Genomic_DNA"/>
</dbReference>
<comment type="caution">
    <text evidence="1">The sequence shown here is derived from an EMBL/GenBank/DDBJ whole genome shotgun (WGS) entry which is preliminary data.</text>
</comment>
<organism evidence="1 2">
    <name type="scientific">Pleurodeles waltl</name>
    <name type="common">Iberian ribbed newt</name>
    <dbReference type="NCBI Taxonomy" id="8319"/>
    <lineage>
        <taxon>Eukaryota</taxon>
        <taxon>Metazoa</taxon>
        <taxon>Chordata</taxon>
        <taxon>Craniata</taxon>
        <taxon>Vertebrata</taxon>
        <taxon>Euteleostomi</taxon>
        <taxon>Amphibia</taxon>
        <taxon>Batrachia</taxon>
        <taxon>Caudata</taxon>
        <taxon>Salamandroidea</taxon>
        <taxon>Salamandridae</taxon>
        <taxon>Pleurodelinae</taxon>
        <taxon>Pleurodeles</taxon>
    </lineage>
</organism>
<sequence length="174" mass="19177">MSNNATNTFSIEGRVENELLLIPVTTSTTAPVQDLAVFYANTTQTDDTVYYEPSCEVDPPTSNAPVPAFAETASGYFDIADFSSDSSTPVIENVLKTLYQPEIRRTAHWIDAKLSQNDAARLPERNQRSACRAVQISTQHPLDRLSPCDFVLQAPDFNASSLGRPKTPRPEEDP</sequence>
<gene>
    <name evidence="1" type="ORF">NDU88_003231</name>
</gene>
<name>A0AAV7W5G6_PLEWA</name>
<dbReference type="Proteomes" id="UP001066276">
    <property type="component" value="Chromosome 1_2"/>
</dbReference>
<dbReference type="AlphaFoldDB" id="A0AAV7W5G6"/>
<reference evidence="1" key="1">
    <citation type="journal article" date="2022" name="bioRxiv">
        <title>Sequencing and chromosome-scale assembly of the giantPleurodeles waltlgenome.</title>
        <authorList>
            <person name="Brown T."/>
            <person name="Elewa A."/>
            <person name="Iarovenko S."/>
            <person name="Subramanian E."/>
            <person name="Araus A.J."/>
            <person name="Petzold A."/>
            <person name="Susuki M."/>
            <person name="Suzuki K.-i.T."/>
            <person name="Hayashi T."/>
            <person name="Toyoda A."/>
            <person name="Oliveira C."/>
            <person name="Osipova E."/>
            <person name="Leigh N.D."/>
            <person name="Simon A."/>
            <person name="Yun M.H."/>
        </authorList>
    </citation>
    <scope>NUCLEOTIDE SEQUENCE</scope>
    <source>
        <strain evidence="1">20211129_DDA</strain>
        <tissue evidence="1">Liver</tissue>
    </source>
</reference>
<protein>
    <submittedName>
        <fullName evidence="1">Uncharacterized protein</fullName>
    </submittedName>
</protein>
<evidence type="ECO:0000313" key="2">
    <source>
        <dbReference type="Proteomes" id="UP001066276"/>
    </source>
</evidence>
<proteinExistence type="predicted"/>
<evidence type="ECO:0000313" key="1">
    <source>
        <dbReference type="EMBL" id="KAJ1207841.1"/>
    </source>
</evidence>
<accession>A0AAV7W5G6</accession>
<keyword evidence="2" id="KW-1185">Reference proteome</keyword>